<evidence type="ECO:0000313" key="1">
    <source>
        <dbReference type="EMBL" id="SVB52037.1"/>
    </source>
</evidence>
<reference evidence="1" key="1">
    <citation type="submission" date="2018-05" db="EMBL/GenBank/DDBJ databases">
        <authorList>
            <person name="Lanie J.A."/>
            <person name="Ng W.-L."/>
            <person name="Kazmierczak K.M."/>
            <person name="Andrzejewski T.M."/>
            <person name="Davidsen T.M."/>
            <person name="Wayne K.J."/>
            <person name="Tettelin H."/>
            <person name="Glass J.I."/>
            <person name="Rusch D."/>
            <person name="Podicherti R."/>
            <person name="Tsui H.-C.T."/>
            <person name="Winkler M.E."/>
        </authorList>
    </citation>
    <scope>NUCLEOTIDE SEQUENCE</scope>
</reference>
<organism evidence="1">
    <name type="scientific">marine metagenome</name>
    <dbReference type="NCBI Taxonomy" id="408172"/>
    <lineage>
        <taxon>unclassified sequences</taxon>
        <taxon>metagenomes</taxon>
        <taxon>ecological metagenomes</taxon>
    </lineage>
</organism>
<sequence length="43" mass="4818">MSVDSHSSTTSIKAPKLSCQHIWKVFGNDAEEFLRDTKTTPHS</sequence>
<dbReference type="EMBL" id="UINC01045361">
    <property type="protein sequence ID" value="SVB52037.1"/>
    <property type="molecule type" value="Genomic_DNA"/>
</dbReference>
<proteinExistence type="predicted"/>
<name>A0A382EQC4_9ZZZZ</name>
<dbReference type="AlphaFoldDB" id="A0A382EQC4"/>
<protein>
    <submittedName>
        <fullName evidence="1">Uncharacterized protein</fullName>
    </submittedName>
</protein>
<feature type="non-terminal residue" evidence="1">
    <location>
        <position position="43"/>
    </location>
</feature>
<gene>
    <name evidence="1" type="ORF">METZ01_LOCUS204891</name>
</gene>
<accession>A0A382EQC4</accession>